<protein>
    <submittedName>
        <fullName evidence="1">Uncharacterized protein</fullName>
    </submittedName>
</protein>
<gene>
    <name evidence="1" type="ORF">CN984_12600</name>
</gene>
<dbReference type="EMBL" id="NUIL01000015">
    <property type="protein sequence ID" value="PGO29257.1"/>
    <property type="molecule type" value="Genomic_DNA"/>
</dbReference>
<dbReference type="RefSeq" id="WP_097883481.1">
    <property type="nucleotide sequence ID" value="NZ_NUIL01000015.1"/>
</dbReference>
<evidence type="ECO:0000313" key="2">
    <source>
        <dbReference type="Proteomes" id="UP000223777"/>
    </source>
</evidence>
<name>A0A2B9Q2Y2_BACCE</name>
<dbReference type="Proteomes" id="UP000223777">
    <property type="component" value="Unassembled WGS sequence"/>
</dbReference>
<reference evidence="1 2" key="1">
    <citation type="submission" date="2017-09" db="EMBL/GenBank/DDBJ databases">
        <title>Large-scale bioinformatics analysis of Bacillus genomes uncovers conserved roles of natural products in bacterial physiology.</title>
        <authorList>
            <consortium name="Agbiome Team Llc"/>
            <person name="Bleich R.M."/>
            <person name="Grubbs K.J."/>
            <person name="Santa Maria K.C."/>
            <person name="Allen S.E."/>
            <person name="Farag S."/>
            <person name="Shank E.A."/>
            <person name="Bowers A."/>
        </authorList>
    </citation>
    <scope>NUCLEOTIDE SEQUENCE [LARGE SCALE GENOMIC DNA]</scope>
    <source>
        <strain evidence="1 2">AFS050027</strain>
    </source>
</reference>
<comment type="caution">
    <text evidence="1">The sequence shown here is derived from an EMBL/GenBank/DDBJ whole genome shotgun (WGS) entry which is preliminary data.</text>
</comment>
<accession>A0A2B9Q2Y2</accession>
<organism evidence="1 2">
    <name type="scientific">Bacillus cereus</name>
    <dbReference type="NCBI Taxonomy" id="1396"/>
    <lineage>
        <taxon>Bacteria</taxon>
        <taxon>Bacillati</taxon>
        <taxon>Bacillota</taxon>
        <taxon>Bacilli</taxon>
        <taxon>Bacillales</taxon>
        <taxon>Bacillaceae</taxon>
        <taxon>Bacillus</taxon>
        <taxon>Bacillus cereus group</taxon>
    </lineage>
</organism>
<sequence>MTVAEVESVGKQLAEYVINNLINKAKDKFVNINEVSDFLRKKLDDEYTSELGIAVKKALIEHEGLDFFREGDYILDDKFHYCTGNWLAPKGVHTNPVRVKFKRGWYAWQDTAEIDWDNLD</sequence>
<dbReference type="AlphaFoldDB" id="A0A2B9Q2Y2"/>
<proteinExistence type="predicted"/>
<evidence type="ECO:0000313" key="1">
    <source>
        <dbReference type="EMBL" id="PGO29257.1"/>
    </source>
</evidence>